<dbReference type="Pfam" id="PF00291">
    <property type="entry name" value="PALP"/>
    <property type="match status" value="1"/>
</dbReference>
<dbReference type="InterPro" id="IPR036052">
    <property type="entry name" value="TrpB-like_PALP_sf"/>
</dbReference>
<dbReference type="InterPro" id="IPR001926">
    <property type="entry name" value="TrpB-like_PALP"/>
</dbReference>
<sequence length="113" mass="12732">MAGRGDWRRFCPALAHLDGVHTAYRVTDGEAFATARTLLQTEGILAGSSTGTLLHAALRYCQAQTTAKRVVTFACDSGNKYLSKMFNDDWMRQQGLLTRPSRRRFNRFYRPAS</sequence>
<comment type="pathway">
    <text evidence="2">Amino-acid biosynthesis; L-cysteine biosynthesis; L-cysteine from L-serine: step 2/2.</text>
</comment>
<evidence type="ECO:0000256" key="3">
    <source>
        <dbReference type="ARBA" id="ARBA00012681"/>
    </source>
</evidence>
<proteinExistence type="predicted"/>
<dbReference type="PANTHER" id="PTHR10314">
    <property type="entry name" value="CYSTATHIONINE BETA-SYNTHASE"/>
    <property type="match status" value="1"/>
</dbReference>
<evidence type="ECO:0000256" key="4">
    <source>
        <dbReference type="ARBA" id="ARBA00022898"/>
    </source>
</evidence>
<dbReference type="Proteomes" id="UP000339249">
    <property type="component" value="Unassembled WGS sequence"/>
</dbReference>
<dbReference type="SUPFAM" id="SSF53686">
    <property type="entry name" value="Tryptophan synthase beta subunit-like PLP-dependent enzymes"/>
    <property type="match status" value="1"/>
</dbReference>
<evidence type="ECO:0000256" key="2">
    <source>
        <dbReference type="ARBA" id="ARBA00004962"/>
    </source>
</evidence>
<evidence type="ECO:0000313" key="7">
    <source>
        <dbReference type="EMBL" id="VTN11723.1"/>
    </source>
</evidence>
<evidence type="ECO:0000256" key="1">
    <source>
        <dbReference type="ARBA" id="ARBA00001933"/>
    </source>
</evidence>
<dbReference type="GO" id="GO:0004124">
    <property type="term" value="F:cysteine synthase activity"/>
    <property type="evidence" value="ECO:0007669"/>
    <property type="project" value="UniProtKB-EC"/>
</dbReference>
<dbReference type="Gene3D" id="3.40.50.1100">
    <property type="match status" value="1"/>
</dbReference>
<name>A0A4U9D7D6_RAOTE</name>
<accession>A0A4U9D7D6</accession>
<dbReference type="AlphaFoldDB" id="A0A4U9D7D6"/>
<evidence type="ECO:0000313" key="8">
    <source>
        <dbReference type="Proteomes" id="UP000339249"/>
    </source>
</evidence>
<keyword evidence="4" id="KW-0663">Pyridoxal phosphate</keyword>
<comment type="cofactor">
    <cofactor evidence="1">
        <name>pyridoxal 5'-phosphate</name>
        <dbReference type="ChEBI" id="CHEBI:597326"/>
    </cofactor>
</comment>
<evidence type="ECO:0000259" key="6">
    <source>
        <dbReference type="Pfam" id="PF00291"/>
    </source>
</evidence>
<keyword evidence="7" id="KW-0808">Transferase</keyword>
<reference evidence="7 8" key="1">
    <citation type="submission" date="2019-04" db="EMBL/GenBank/DDBJ databases">
        <authorList>
            <consortium name="Pathogen Informatics"/>
        </authorList>
    </citation>
    <scope>NUCLEOTIDE SEQUENCE [LARGE SCALE GENOMIC DNA]</scope>
    <source>
        <strain evidence="7 8">NCTC9185</strain>
    </source>
</reference>
<dbReference type="InterPro" id="IPR050214">
    <property type="entry name" value="Cys_Synth/Cystath_Beta-Synth"/>
</dbReference>
<dbReference type="EMBL" id="CABDVU010000001">
    <property type="protein sequence ID" value="VTN11723.1"/>
    <property type="molecule type" value="Genomic_DNA"/>
</dbReference>
<protein>
    <recommendedName>
        <fullName evidence="3">cysteine synthase</fullName>
        <ecNumber evidence="3">2.5.1.47</ecNumber>
    </recommendedName>
</protein>
<evidence type="ECO:0000256" key="5">
    <source>
        <dbReference type="ARBA" id="ARBA00047931"/>
    </source>
</evidence>
<gene>
    <name evidence="7" type="primary">cysK_3</name>
    <name evidence="7" type="ORF">NCTC9185_03682</name>
</gene>
<organism evidence="7 8">
    <name type="scientific">Raoultella terrigena</name>
    <name type="common">Klebsiella terrigena</name>
    <dbReference type="NCBI Taxonomy" id="577"/>
    <lineage>
        <taxon>Bacteria</taxon>
        <taxon>Pseudomonadati</taxon>
        <taxon>Pseudomonadota</taxon>
        <taxon>Gammaproteobacteria</taxon>
        <taxon>Enterobacterales</taxon>
        <taxon>Enterobacteriaceae</taxon>
        <taxon>Klebsiella/Raoultella group</taxon>
        <taxon>Raoultella</taxon>
    </lineage>
</organism>
<dbReference type="EC" id="2.5.1.47" evidence="3"/>
<feature type="domain" description="Tryptophan synthase beta chain-like PALP" evidence="6">
    <location>
        <begin position="18"/>
        <end position="76"/>
    </location>
</feature>
<comment type="catalytic activity">
    <reaction evidence="5">
        <text>O-acetyl-L-serine + hydrogen sulfide = L-cysteine + acetate</text>
        <dbReference type="Rhea" id="RHEA:14829"/>
        <dbReference type="ChEBI" id="CHEBI:29919"/>
        <dbReference type="ChEBI" id="CHEBI:30089"/>
        <dbReference type="ChEBI" id="CHEBI:35235"/>
        <dbReference type="ChEBI" id="CHEBI:58340"/>
        <dbReference type="EC" id="2.5.1.47"/>
    </reaction>
</comment>